<comment type="catalytic activity">
    <reaction evidence="6">
        <text>1D-myo-inositol 1,4,5-trisphosphate + 2 ATP = 1D-myo-inositol 1,3,4,5,6-pentakisphosphate + 2 ADP + 2 H(+)</text>
        <dbReference type="Rhea" id="RHEA:32359"/>
        <dbReference type="ChEBI" id="CHEBI:15378"/>
        <dbReference type="ChEBI" id="CHEBI:30616"/>
        <dbReference type="ChEBI" id="CHEBI:57733"/>
        <dbReference type="ChEBI" id="CHEBI:203600"/>
        <dbReference type="ChEBI" id="CHEBI:456216"/>
        <dbReference type="EC" id="2.7.1.151"/>
    </reaction>
</comment>
<dbReference type="PANTHER" id="PTHR12400:SF51">
    <property type="entry name" value="INOSITOL POLYPHOSPHATE MULTIKINASE"/>
    <property type="match status" value="1"/>
</dbReference>
<dbReference type="PANTHER" id="PTHR12400">
    <property type="entry name" value="INOSITOL POLYPHOSPHATE KINASE"/>
    <property type="match status" value="1"/>
</dbReference>
<evidence type="ECO:0000313" key="10">
    <source>
        <dbReference type="Proteomes" id="UP000007755"/>
    </source>
</evidence>
<keyword evidence="5" id="KW-0067">ATP-binding</keyword>
<dbReference type="eggNOG" id="KOG1620">
    <property type="taxonomic scope" value="Eukaryota"/>
</dbReference>
<dbReference type="GO" id="GO:0047326">
    <property type="term" value="F:inositol-1,3,4,6-tetrakisphosphate 5-kinase activity"/>
    <property type="evidence" value="ECO:0007669"/>
    <property type="project" value="RHEA"/>
</dbReference>
<keyword evidence="2 8" id="KW-0808">Transferase</keyword>
<evidence type="ECO:0000256" key="7">
    <source>
        <dbReference type="ARBA" id="ARBA00036525"/>
    </source>
</evidence>
<dbReference type="AlphaFoldDB" id="F4X5X2"/>
<sequence>MGGSFLPRGEPASALIGLRLEAIHAFLSAVYVKWGIIIVTAHRPSLIMTTVDSDDDIEKLPHIQWDNTTVPGPSGCMFPGELTPLECQIAGHPFNGEKQTIGVLVCRRTGHILKPATKIILGEREIAFYESLKNSHDPVALELKKFVPRYYGTTELRVFNNRTKFLILRNITKGMAEPCVIDIKIGFRTWDPLATPEKRRTEELKYAESKRTYGFCITGYQVYSVLSGRLRKYDRDYGKQLSVEGVVEALEDFLNIIPGKPVCRQLVSEILTYLYKIERLFNMQRKYCFYSSSLLVAYDAQHLRQHCSLKVDSSVSHSAPKFDKEMICESVPLVTVSGMHRNSSEMDDLTFRPMKKSVSQPVSMPSENVSTQSETCNLNVDRLCQSSPSQFSFSCTNDTTQNDDESAEDKWVRVKMIDFTHVFPGENNDLDRNYRDGIQMLIQLLSLIKKSDCMH</sequence>
<dbReference type="FunCoup" id="F4X5X2">
    <property type="interactions" value="1094"/>
</dbReference>
<dbReference type="InterPro" id="IPR038286">
    <property type="entry name" value="IPK_sf"/>
</dbReference>
<evidence type="ECO:0000256" key="4">
    <source>
        <dbReference type="ARBA" id="ARBA00022777"/>
    </source>
</evidence>
<dbReference type="OrthoDB" id="5958943at2759"/>
<comment type="similarity">
    <text evidence="1 8">Belongs to the inositol phosphokinase (IPK) family.</text>
</comment>
<dbReference type="STRING" id="103372.F4X5X2"/>
<proteinExistence type="inferred from homology"/>
<dbReference type="Pfam" id="PF03770">
    <property type="entry name" value="IPK"/>
    <property type="match status" value="1"/>
</dbReference>
<dbReference type="GO" id="GO:0005737">
    <property type="term" value="C:cytoplasm"/>
    <property type="evidence" value="ECO:0007669"/>
    <property type="project" value="TreeGrafter"/>
</dbReference>
<dbReference type="GO" id="GO:0005634">
    <property type="term" value="C:nucleus"/>
    <property type="evidence" value="ECO:0007669"/>
    <property type="project" value="TreeGrafter"/>
</dbReference>
<protein>
    <recommendedName>
        <fullName evidence="8">Kinase</fullName>
        <ecNumber evidence="8">2.7.-.-</ecNumber>
    </recommendedName>
</protein>
<name>F4X5X2_ACREC</name>
<reference evidence="9" key="1">
    <citation type="submission" date="2011-02" db="EMBL/GenBank/DDBJ databases">
        <title>The genome of the leaf-cutting ant Acromyrmex echinatior suggests key adaptations to social evolution and fungus farming.</title>
        <authorList>
            <person name="Nygaard S."/>
            <person name="Zhang G."/>
        </authorList>
    </citation>
    <scope>NUCLEOTIDE SEQUENCE</scope>
</reference>
<keyword evidence="4 8" id="KW-0418">Kinase</keyword>
<dbReference type="InParanoid" id="F4X5X2"/>
<dbReference type="Proteomes" id="UP000007755">
    <property type="component" value="Unassembled WGS sequence"/>
</dbReference>
<evidence type="ECO:0000256" key="1">
    <source>
        <dbReference type="ARBA" id="ARBA00007374"/>
    </source>
</evidence>
<dbReference type="GO" id="GO:0005524">
    <property type="term" value="F:ATP binding"/>
    <property type="evidence" value="ECO:0007669"/>
    <property type="project" value="UniProtKB-KW"/>
</dbReference>
<comment type="catalytic activity">
    <reaction evidence="7">
        <text>1D-myo-inositol 1,3,4,6-tetrakisphosphate + ATP = 1D-myo-inositol 1,3,4,5,6-pentakisphosphate + ADP + H(+)</text>
        <dbReference type="Rhea" id="RHEA:12717"/>
        <dbReference type="ChEBI" id="CHEBI:15378"/>
        <dbReference type="ChEBI" id="CHEBI:30616"/>
        <dbReference type="ChEBI" id="CHEBI:57660"/>
        <dbReference type="ChEBI" id="CHEBI:57733"/>
        <dbReference type="ChEBI" id="CHEBI:456216"/>
        <dbReference type="EC" id="2.7.1.140"/>
    </reaction>
</comment>
<evidence type="ECO:0000256" key="5">
    <source>
        <dbReference type="ARBA" id="ARBA00022840"/>
    </source>
</evidence>
<keyword evidence="10" id="KW-1185">Reference proteome</keyword>
<evidence type="ECO:0000256" key="3">
    <source>
        <dbReference type="ARBA" id="ARBA00022741"/>
    </source>
</evidence>
<dbReference type="SUPFAM" id="SSF56104">
    <property type="entry name" value="SAICAR synthase-like"/>
    <property type="match status" value="1"/>
</dbReference>
<evidence type="ECO:0000256" key="6">
    <source>
        <dbReference type="ARBA" id="ARBA00036164"/>
    </source>
</evidence>
<dbReference type="GO" id="GO:0032958">
    <property type="term" value="P:inositol phosphate biosynthetic process"/>
    <property type="evidence" value="ECO:0007669"/>
    <property type="project" value="InterPro"/>
</dbReference>
<evidence type="ECO:0000256" key="2">
    <source>
        <dbReference type="ARBA" id="ARBA00022679"/>
    </source>
</evidence>
<evidence type="ECO:0000256" key="8">
    <source>
        <dbReference type="RuleBase" id="RU363090"/>
    </source>
</evidence>
<evidence type="ECO:0000313" key="9">
    <source>
        <dbReference type="EMBL" id="EGI58154.1"/>
    </source>
</evidence>
<dbReference type="GO" id="GO:0008440">
    <property type="term" value="F:inositol-1,4,5-trisphosphate 3-kinase activity"/>
    <property type="evidence" value="ECO:0007669"/>
    <property type="project" value="TreeGrafter"/>
</dbReference>
<dbReference type="Gene3D" id="3.30.470.160">
    <property type="entry name" value="Inositol polyphosphate kinase"/>
    <property type="match status" value="1"/>
</dbReference>
<gene>
    <name evidence="9" type="ORF">G5I_13764</name>
</gene>
<keyword evidence="3" id="KW-0547">Nucleotide-binding</keyword>
<dbReference type="EMBL" id="GL888743">
    <property type="protein sequence ID" value="EGI58154.1"/>
    <property type="molecule type" value="Genomic_DNA"/>
</dbReference>
<accession>F4X5X2</accession>
<dbReference type="EC" id="2.7.-.-" evidence="8"/>
<dbReference type="InterPro" id="IPR005522">
    <property type="entry name" value="IPK"/>
</dbReference>
<organism evidence="10">
    <name type="scientific">Acromyrmex echinatior</name>
    <name type="common">Panamanian leafcutter ant</name>
    <name type="synonym">Acromyrmex octospinosus echinatior</name>
    <dbReference type="NCBI Taxonomy" id="103372"/>
    <lineage>
        <taxon>Eukaryota</taxon>
        <taxon>Metazoa</taxon>
        <taxon>Ecdysozoa</taxon>
        <taxon>Arthropoda</taxon>
        <taxon>Hexapoda</taxon>
        <taxon>Insecta</taxon>
        <taxon>Pterygota</taxon>
        <taxon>Neoptera</taxon>
        <taxon>Endopterygota</taxon>
        <taxon>Hymenoptera</taxon>
        <taxon>Apocrita</taxon>
        <taxon>Aculeata</taxon>
        <taxon>Formicoidea</taxon>
        <taxon>Formicidae</taxon>
        <taxon>Myrmicinae</taxon>
        <taxon>Acromyrmex</taxon>
    </lineage>
</organism>